<keyword evidence="2" id="KW-0472">Membrane</keyword>
<organism evidence="3">
    <name type="scientific">viral metagenome</name>
    <dbReference type="NCBI Taxonomy" id="1070528"/>
    <lineage>
        <taxon>unclassified sequences</taxon>
        <taxon>metagenomes</taxon>
        <taxon>organismal metagenomes</taxon>
    </lineage>
</organism>
<feature type="transmembrane region" description="Helical" evidence="2">
    <location>
        <begin position="241"/>
        <end position="262"/>
    </location>
</feature>
<evidence type="ECO:0000256" key="2">
    <source>
        <dbReference type="SAM" id="Phobius"/>
    </source>
</evidence>
<reference evidence="3" key="1">
    <citation type="journal article" date="2020" name="Nature">
        <title>Giant virus diversity and host interactions through global metagenomics.</title>
        <authorList>
            <person name="Schulz F."/>
            <person name="Roux S."/>
            <person name="Paez-Espino D."/>
            <person name="Jungbluth S."/>
            <person name="Walsh D.A."/>
            <person name="Denef V.J."/>
            <person name="McMahon K.D."/>
            <person name="Konstantinidis K.T."/>
            <person name="Eloe-Fadrosh E.A."/>
            <person name="Kyrpides N.C."/>
            <person name="Woyke T."/>
        </authorList>
    </citation>
    <scope>NUCLEOTIDE SEQUENCE</scope>
    <source>
        <strain evidence="3">GVMAG-M-3300023174-130</strain>
    </source>
</reference>
<dbReference type="EMBL" id="MN739549">
    <property type="protein sequence ID" value="QHT12691.1"/>
    <property type="molecule type" value="Genomic_DNA"/>
</dbReference>
<name>A0A6C0D866_9ZZZZ</name>
<feature type="transmembrane region" description="Helical" evidence="2">
    <location>
        <begin position="211"/>
        <end position="229"/>
    </location>
</feature>
<evidence type="ECO:0000256" key="1">
    <source>
        <dbReference type="SAM" id="MobiDB-lite"/>
    </source>
</evidence>
<evidence type="ECO:0000313" key="3">
    <source>
        <dbReference type="EMBL" id="QHT12691.1"/>
    </source>
</evidence>
<dbReference type="AlphaFoldDB" id="A0A6C0D866"/>
<keyword evidence="2" id="KW-1133">Transmembrane helix</keyword>
<proteinExistence type="predicted"/>
<protein>
    <submittedName>
        <fullName evidence="3">Uncharacterized protein</fullName>
    </submittedName>
</protein>
<accession>A0A6C0D866</accession>
<keyword evidence="2" id="KW-0812">Transmembrane</keyword>
<sequence length="280" mass="32476">MGNKQSNAQKPNNQQPNPQQANTQQPNPQQANTQQPNPQQPNPQQANTFNNSVNQFNSMIEKSSDALMCGPDCQKTRRTEELKKNYLDAQQNVKYAPIKEENAAKEYYTYTQGTAGYDKYHKKKLTSEIKDIEKTTATNFKKAIDSVKKLAETYDSLYTNYSNVFELYKKYLTENSKIESNINSISTDRVTSDRKSFYEGQGVDSLNGWHVILKWIYLVLLVIYFLFMILSESNYSFTSKFLLLIVFIIYPFIIYYIVMLSYNALLKVYKFLPENAYISI</sequence>
<dbReference type="SUPFAM" id="SSF81995">
    <property type="entry name" value="beta-sandwich domain of Sec23/24"/>
    <property type="match status" value="1"/>
</dbReference>
<feature type="region of interest" description="Disordered" evidence="1">
    <location>
        <begin position="1"/>
        <end position="50"/>
    </location>
</feature>